<evidence type="ECO:0000313" key="11">
    <source>
        <dbReference type="Proteomes" id="UP000004995"/>
    </source>
</evidence>
<reference evidence="10" key="2">
    <citation type="submission" date="2018-08" db="UniProtKB">
        <authorList>
            <consortium name="EnsemblPlants"/>
        </authorList>
    </citation>
    <scope>IDENTIFICATION</scope>
    <source>
        <strain evidence="10">Yugu1</strain>
    </source>
</reference>
<dbReference type="Gramene" id="KQL07247">
    <property type="protein sequence ID" value="KQL07247"/>
    <property type="gene ID" value="SETIT_005074mg"/>
</dbReference>
<sequence length="886" mass="98941">MAGVALAGSRWVASPIVNKLLADASTYLGVDMARKLHELETTVLPQLDLLIETAEKSPHGDKLKAWLHQLKEAFYEAEDLLDEHEYNLVKRKVKSGEEPAREADAPTIKTSIMKPLRAATSRARNLLPENRKLIRKLSELKATLAKAEDFRTSAAAIAIVPPATSLNPPKILRLAIVAHGGAGKSTLAQLVYNDKRTQEYFDARMWVCISGKLDGVRDTLQKLERFLLVLDDVWFEGYSNEREWDLLLEPLVSQKEGSKVLITSRRDTFPAALCCEEVVRLEDLKDAEFWALFKHHAFSGAEIGDQQLQVQLQVIGEKIAKRLGQSPLAAKVVGSHVTGKEEALEAALHQKRHLEDLQLIWTEENSSQADDIQHLEIREVLYTLKELKAQIKGYKSSLYPSWLLDCSYFESLGYFKLVNCPGLEGLPHDTKILRHCHYLKLDNVPNLKALPSLPAGLKELSISHCPLLMFITNDELQQHGQRENLMRIDHLASQLALLWEVDSGSDIRSVLSKEHSSLKQLMTLMDDDVSEHIQTIKSSVEKGGDKVLAKENVINAWLCCHEQRIGLIYGRHIGLLLIPPSGLSRLHLSSCSITDGALASCLGGLTSVRHLSLKQIMNLTALPSLEGLRAAASISSLHLSSCPSLELARGAEYMPFFFRKLVVCPFDKYNCFLAADSLSVSLPHLEYLHIYFCRSSASLSIIHLTSLKSLSICGIQDLCFLEGLSSLQLLEVSLRDVPKLTAECISHFRVQRALLISSSVLLSHMLSSEGFTVPDLTLECWKEPSFSFEESAKFSSVEELSLVGCEMKFLPRNLKCLSSLKRLRIGCCANIYPLPDLPCSLQHIEIYGCELLKESCRAPDGESWPKISPYPLEANLLNVLQTRNQR</sequence>
<dbReference type="Proteomes" id="UP000004995">
    <property type="component" value="Unassembled WGS sequence"/>
</dbReference>
<dbReference type="SUPFAM" id="SSF52540">
    <property type="entry name" value="P-loop containing nucleoside triphosphate hydrolases"/>
    <property type="match status" value="1"/>
</dbReference>
<comment type="similarity">
    <text evidence="1">Belongs to the disease resistance NB-LRR family.</text>
</comment>
<feature type="domain" description="Disease resistance N-terminal" evidence="8">
    <location>
        <begin position="32"/>
        <end position="96"/>
    </location>
</feature>
<keyword evidence="3" id="KW-0677">Repeat</keyword>
<dbReference type="HOGENOM" id="CLU_000837_8_0_1"/>
<dbReference type="Gene3D" id="3.80.10.10">
    <property type="entry name" value="Ribonuclease Inhibitor"/>
    <property type="match status" value="3"/>
</dbReference>
<dbReference type="EnsemblPlants" id="KQL07247">
    <property type="protein sequence ID" value="KQL07247"/>
    <property type="gene ID" value="SETIT_005074mg"/>
</dbReference>
<dbReference type="AlphaFoldDB" id="K3XT19"/>
<dbReference type="Pfam" id="PF25019">
    <property type="entry name" value="LRR_R13L1-DRL21"/>
    <property type="match status" value="1"/>
</dbReference>
<name>K3XT19_SETIT</name>
<dbReference type="Gene3D" id="3.40.50.300">
    <property type="entry name" value="P-loop containing nucleotide triphosphate hydrolases"/>
    <property type="match status" value="1"/>
</dbReference>
<organism evidence="10 11">
    <name type="scientific">Setaria italica</name>
    <name type="common">Foxtail millet</name>
    <name type="synonym">Panicum italicum</name>
    <dbReference type="NCBI Taxonomy" id="4555"/>
    <lineage>
        <taxon>Eukaryota</taxon>
        <taxon>Viridiplantae</taxon>
        <taxon>Streptophyta</taxon>
        <taxon>Embryophyta</taxon>
        <taxon>Tracheophyta</taxon>
        <taxon>Spermatophyta</taxon>
        <taxon>Magnoliopsida</taxon>
        <taxon>Liliopsida</taxon>
        <taxon>Poales</taxon>
        <taxon>Poaceae</taxon>
        <taxon>PACMAD clade</taxon>
        <taxon>Panicoideae</taxon>
        <taxon>Panicodae</taxon>
        <taxon>Paniceae</taxon>
        <taxon>Cenchrinae</taxon>
        <taxon>Setaria</taxon>
    </lineage>
</organism>
<evidence type="ECO:0000256" key="6">
    <source>
        <dbReference type="ARBA" id="ARBA00022840"/>
    </source>
</evidence>
<dbReference type="GO" id="GO:0005524">
    <property type="term" value="F:ATP binding"/>
    <property type="evidence" value="ECO:0007669"/>
    <property type="project" value="UniProtKB-KW"/>
</dbReference>
<dbReference type="InterPro" id="IPR041118">
    <property type="entry name" value="Rx_N"/>
</dbReference>
<dbReference type="PANTHER" id="PTHR36766">
    <property type="entry name" value="PLANT BROAD-SPECTRUM MILDEW RESISTANCE PROTEIN RPW8"/>
    <property type="match status" value="1"/>
</dbReference>
<dbReference type="EMBL" id="AGNK02003329">
    <property type="status" value="NOT_ANNOTATED_CDS"/>
    <property type="molecule type" value="Genomic_DNA"/>
</dbReference>
<reference evidence="11" key="1">
    <citation type="journal article" date="2012" name="Nat. Biotechnol.">
        <title>Reference genome sequence of the model plant Setaria.</title>
        <authorList>
            <person name="Bennetzen J.L."/>
            <person name="Schmutz J."/>
            <person name="Wang H."/>
            <person name="Percifield R."/>
            <person name="Hawkins J."/>
            <person name="Pontaroli A.C."/>
            <person name="Estep M."/>
            <person name="Feng L."/>
            <person name="Vaughn J.N."/>
            <person name="Grimwood J."/>
            <person name="Jenkins J."/>
            <person name="Barry K."/>
            <person name="Lindquist E."/>
            <person name="Hellsten U."/>
            <person name="Deshpande S."/>
            <person name="Wang X."/>
            <person name="Wu X."/>
            <person name="Mitros T."/>
            <person name="Triplett J."/>
            <person name="Yang X."/>
            <person name="Ye C.Y."/>
            <person name="Mauro-Herrera M."/>
            <person name="Wang L."/>
            <person name="Li P."/>
            <person name="Sharma M."/>
            <person name="Sharma R."/>
            <person name="Ronald P.C."/>
            <person name="Panaud O."/>
            <person name="Kellogg E.A."/>
            <person name="Brutnell T.P."/>
            <person name="Doust A.N."/>
            <person name="Tuskan G.A."/>
            <person name="Rokhsar D."/>
            <person name="Devos K.M."/>
        </authorList>
    </citation>
    <scope>NUCLEOTIDE SEQUENCE [LARGE SCALE GENOMIC DNA]</scope>
    <source>
        <strain evidence="11">cv. Yugu1</strain>
    </source>
</reference>
<evidence type="ECO:0000313" key="10">
    <source>
        <dbReference type="EnsemblPlants" id="KQL07247"/>
    </source>
</evidence>
<evidence type="ECO:0008006" key="12">
    <source>
        <dbReference type="Google" id="ProtNLM"/>
    </source>
</evidence>
<dbReference type="InterPro" id="IPR002182">
    <property type="entry name" value="NB-ARC"/>
</dbReference>
<dbReference type="GO" id="GO:0043531">
    <property type="term" value="F:ADP binding"/>
    <property type="evidence" value="ECO:0007669"/>
    <property type="project" value="InterPro"/>
</dbReference>
<dbReference type="Gene3D" id="1.20.5.4130">
    <property type="match status" value="1"/>
</dbReference>
<dbReference type="OMA" id="EEHEYNI"/>
<dbReference type="Pfam" id="PF00931">
    <property type="entry name" value="NB-ARC"/>
    <property type="match status" value="2"/>
</dbReference>
<dbReference type="SUPFAM" id="SSF52058">
    <property type="entry name" value="L domain-like"/>
    <property type="match status" value="1"/>
</dbReference>
<evidence type="ECO:0000259" key="9">
    <source>
        <dbReference type="Pfam" id="PF25019"/>
    </source>
</evidence>
<dbReference type="InParanoid" id="K3XT19"/>
<evidence type="ECO:0000256" key="3">
    <source>
        <dbReference type="ARBA" id="ARBA00022737"/>
    </source>
</evidence>
<evidence type="ECO:0000259" key="7">
    <source>
        <dbReference type="Pfam" id="PF00931"/>
    </source>
</evidence>
<dbReference type="PANTHER" id="PTHR36766:SF60">
    <property type="entry name" value="NB-ARC DOMAIN-CONTAINING PROTEIN"/>
    <property type="match status" value="1"/>
</dbReference>
<dbReference type="InterPro" id="IPR056789">
    <property type="entry name" value="LRR_R13L1-DRL21"/>
</dbReference>
<keyword evidence="6" id="KW-0067">ATP-binding</keyword>
<feature type="domain" description="NB-ARC" evidence="7">
    <location>
        <begin position="174"/>
        <end position="213"/>
    </location>
</feature>
<evidence type="ECO:0000256" key="4">
    <source>
        <dbReference type="ARBA" id="ARBA00022741"/>
    </source>
</evidence>
<dbReference type="InterPro" id="IPR027417">
    <property type="entry name" value="P-loop_NTPase"/>
</dbReference>
<feature type="domain" description="NB-ARC" evidence="7">
    <location>
        <begin position="218"/>
        <end position="299"/>
    </location>
</feature>
<feature type="domain" description="R13L1/DRL21-like LRR repeat region" evidence="9">
    <location>
        <begin position="336"/>
        <end position="443"/>
    </location>
</feature>
<evidence type="ECO:0000256" key="1">
    <source>
        <dbReference type="ARBA" id="ARBA00008894"/>
    </source>
</evidence>
<keyword evidence="4" id="KW-0547">Nucleotide-binding</keyword>
<keyword evidence="5" id="KW-0611">Plant defense</keyword>
<evidence type="ECO:0000259" key="8">
    <source>
        <dbReference type="Pfam" id="PF18052"/>
    </source>
</evidence>
<dbReference type="eggNOG" id="KOG4658">
    <property type="taxonomic scope" value="Eukaryota"/>
</dbReference>
<proteinExistence type="inferred from homology"/>
<accession>K3XT19</accession>
<dbReference type="GO" id="GO:0051707">
    <property type="term" value="P:response to other organism"/>
    <property type="evidence" value="ECO:0007669"/>
    <property type="project" value="UniProtKB-ARBA"/>
</dbReference>
<dbReference type="PRINTS" id="PR00364">
    <property type="entry name" value="DISEASERSIST"/>
</dbReference>
<keyword evidence="2" id="KW-0433">Leucine-rich repeat</keyword>
<evidence type="ECO:0000256" key="5">
    <source>
        <dbReference type="ARBA" id="ARBA00022821"/>
    </source>
</evidence>
<keyword evidence="11" id="KW-1185">Reference proteome</keyword>
<protein>
    <recommendedName>
        <fullName evidence="12">NB-ARC domain-containing protein</fullName>
    </recommendedName>
</protein>
<dbReference type="InterPro" id="IPR032675">
    <property type="entry name" value="LRR_dom_sf"/>
</dbReference>
<dbReference type="GO" id="GO:0006952">
    <property type="term" value="P:defense response"/>
    <property type="evidence" value="ECO:0007669"/>
    <property type="project" value="UniProtKB-KW"/>
</dbReference>
<evidence type="ECO:0000256" key="2">
    <source>
        <dbReference type="ARBA" id="ARBA00022614"/>
    </source>
</evidence>
<dbReference type="Pfam" id="PF18052">
    <property type="entry name" value="Rx_N"/>
    <property type="match status" value="1"/>
</dbReference>